<dbReference type="RefSeq" id="WP_345436982.1">
    <property type="nucleotide sequence ID" value="NZ_BAABKO010000002.1"/>
</dbReference>
<dbReference type="InterPro" id="IPR039374">
    <property type="entry name" value="SIP_fam"/>
</dbReference>
<reference evidence="3" key="1">
    <citation type="journal article" date="2019" name="Int. J. Syst. Evol. Microbiol.">
        <title>The Global Catalogue of Microorganisms (GCM) 10K type strain sequencing project: providing services to taxonomists for standard genome sequencing and annotation.</title>
        <authorList>
            <consortium name="The Broad Institute Genomics Platform"/>
            <consortium name="The Broad Institute Genome Sequencing Center for Infectious Disease"/>
            <person name="Wu L."/>
            <person name="Ma J."/>
        </authorList>
    </citation>
    <scope>NUCLEOTIDE SEQUENCE [LARGE SCALE GENOMIC DNA]</scope>
    <source>
        <strain evidence="3">JCM 18537</strain>
    </source>
</reference>
<dbReference type="PANTHER" id="PTHR30157:SF0">
    <property type="entry name" value="NADPH-DEPENDENT FERRIC-CHELATE REDUCTASE"/>
    <property type="match status" value="1"/>
</dbReference>
<dbReference type="PANTHER" id="PTHR30157">
    <property type="entry name" value="FERRIC REDUCTASE, NADPH-DEPENDENT"/>
    <property type="match status" value="1"/>
</dbReference>
<dbReference type="SUPFAM" id="SSF63380">
    <property type="entry name" value="Riboflavin synthase domain-like"/>
    <property type="match status" value="1"/>
</dbReference>
<dbReference type="InterPro" id="IPR017927">
    <property type="entry name" value="FAD-bd_FR_type"/>
</dbReference>
<dbReference type="Pfam" id="PF08021">
    <property type="entry name" value="FAD_binding_9"/>
    <property type="match status" value="1"/>
</dbReference>
<sequence length="281" mass="29689">MAVASRLVKPASQELLRLTVQRTERLSPHWMRVTLGGGDIGRFQPMGYDQWFRIFLPVHGEAGLERVPAKANKMLGYLKFLRIPEGMRPAMRSYTVRAYRPAEGADGAEIDVDFVVHAAADGSMGPAPSWALGAQPGEDVAIIDEGLVFNPERGTGPVVLVADETGLPAVAGICGSLPADAGGLAIVEVPSADDALDFPRPDGVALRWVVRTDPQARPGAGALDALRSASLPGSPFHAFLVGEQQLPTGGRRHLVGEHGVDKGLIDFCGYWRVGAGAGSVA</sequence>
<gene>
    <name evidence="2" type="ORF">GCM10023351_11560</name>
</gene>
<organism evidence="2 3">
    <name type="scientific">Microbacterium gilvum</name>
    <dbReference type="NCBI Taxonomy" id="1336204"/>
    <lineage>
        <taxon>Bacteria</taxon>
        <taxon>Bacillati</taxon>
        <taxon>Actinomycetota</taxon>
        <taxon>Actinomycetes</taxon>
        <taxon>Micrococcales</taxon>
        <taxon>Microbacteriaceae</taxon>
        <taxon>Microbacterium</taxon>
    </lineage>
</organism>
<dbReference type="PROSITE" id="PS51384">
    <property type="entry name" value="FAD_FR"/>
    <property type="match status" value="1"/>
</dbReference>
<accession>A0ABP8ZYM3</accession>
<dbReference type="CDD" id="cd06193">
    <property type="entry name" value="siderophore_interacting"/>
    <property type="match status" value="1"/>
</dbReference>
<comment type="caution">
    <text evidence="2">The sequence shown here is derived from an EMBL/GenBank/DDBJ whole genome shotgun (WGS) entry which is preliminary data.</text>
</comment>
<dbReference type="InterPro" id="IPR013113">
    <property type="entry name" value="SIP_FAD-bd"/>
</dbReference>
<dbReference type="Proteomes" id="UP001501645">
    <property type="component" value="Unassembled WGS sequence"/>
</dbReference>
<dbReference type="InterPro" id="IPR017938">
    <property type="entry name" value="Riboflavin_synthase-like_b-brl"/>
</dbReference>
<evidence type="ECO:0000313" key="3">
    <source>
        <dbReference type="Proteomes" id="UP001501645"/>
    </source>
</evidence>
<evidence type="ECO:0000313" key="2">
    <source>
        <dbReference type="EMBL" id="GAA4769607.1"/>
    </source>
</evidence>
<keyword evidence="3" id="KW-1185">Reference proteome</keyword>
<dbReference type="Gene3D" id="3.40.50.80">
    <property type="entry name" value="Nucleotide-binding domain of ferredoxin-NADP reductase (FNR) module"/>
    <property type="match status" value="1"/>
</dbReference>
<protein>
    <submittedName>
        <fullName evidence="2">Siderophore-interacting protein</fullName>
    </submittedName>
</protein>
<dbReference type="Pfam" id="PF04954">
    <property type="entry name" value="SIP"/>
    <property type="match status" value="1"/>
</dbReference>
<proteinExistence type="predicted"/>
<dbReference type="InterPro" id="IPR039261">
    <property type="entry name" value="FNR_nucleotide-bd"/>
</dbReference>
<evidence type="ECO:0000259" key="1">
    <source>
        <dbReference type="PROSITE" id="PS51384"/>
    </source>
</evidence>
<dbReference type="EMBL" id="BAABKO010000002">
    <property type="protein sequence ID" value="GAA4769607.1"/>
    <property type="molecule type" value="Genomic_DNA"/>
</dbReference>
<dbReference type="InterPro" id="IPR007037">
    <property type="entry name" value="SIP_rossman_dom"/>
</dbReference>
<feature type="domain" description="FAD-binding FR-type" evidence="1">
    <location>
        <begin position="13"/>
        <end position="159"/>
    </location>
</feature>
<dbReference type="Gene3D" id="2.40.30.10">
    <property type="entry name" value="Translation factors"/>
    <property type="match status" value="1"/>
</dbReference>
<name>A0ABP8ZYM3_9MICO</name>